<reference evidence="2" key="1">
    <citation type="submission" date="2022-10" db="EMBL/GenBank/DDBJ databases">
        <title>Adaptive evolution leads to modifications in subtelomeric GC content in a zoonotic Cryptosporidium species.</title>
        <authorList>
            <person name="Li J."/>
            <person name="Feng Y."/>
            <person name="Xiao L."/>
        </authorList>
    </citation>
    <scope>NUCLEOTIDE SEQUENCE</scope>
    <source>
        <strain evidence="2">33844</strain>
    </source>
</reference>
<comment type="caution">
    <text evidence="2">The sequence shown here is derived from an EMBL/GenBank/DDBJ whole genome shotgun (WGS) entry which is preliminary data.</text>
</comment>
<evidence type="ECO:0000313" key="2">
    <source>
        <dbReference type="EMBL" id="KAJ1613727.1"/>
    </source>
</evidence>
<proteinExistence type="predicted"/>
<gene>
    <name evidence="2" type="ORF">OJ253_34</name>
</gene>
<feature type="coiled-coil region" evidence="1">
    <location>
        <begin position="260"/>
        <end position="287"/>
    </location>
</feature>
<dbReference type="AlphaFoldDB" id="A0A9D5DK22"/>
<dbReference type="Proteomes" id="UP001067231">
    <property type="component" value="Unassembled WGS sequence"/>
</dbReference>
<dbReference type="EMBL" id="JAPCXC010000001">
    <property type="protein sequence ID" value="KAJ1613727.1"/>
    <property type="molecule type" value="Genomic_DNA"/>
</dbReference>
<protein>
    <submittedName>
        <fullName evidence="2">Coiled coil-containing protein</fullName>
    </submittedName>
</protein>
<dbReference type="OrthoDB" id="342293at2759"/>
<organism evidence="2">
    <name type="scientific">Cryptosporidium canis</name>
    <dbReference type="NCBI Taxonomy" id="195482"/>
    <lineage>
        <taxon>Eukaryota</taxon>
        <taxon>Sar</taxon>
        <taxon>Alveolata</taxon>
        <taxon>Apicomplexa</taxon>
        <taxon>Conoidasida</taxon>
        <taxon>Coccidia</taxon>
        <taxon>Eucoccidiorida</taxon>
        <taxon>Eimeriorina</taxon>
        <taxon>Cryptosporidiidae</taxon>
        <taxon>Cryptosporidium</taxon>
    </lineage>
</organism>
<accession>A0A9D5DK22</accession>
<name>A0A9D5DK22_9CRYT</name>
<keyword evidence="1" id="KW-0175">Coiled coil</keyword>
<sequence length="367" mass="41996">MYPLSPRNCIGTSHSSRASSNEILTGLSFAYPNSSNESYIQLSHESNSKLSKLDIEKIQIDTIVPDSKGGQHHVSHRTVLKRMDTSHKHDINVMKDKYPSNLQNKNTRLDVPVEHCAMTDGGVTDSYVNLSRDQLYKIIYQKHDELQQIKLQLNEAKVKELSLGKSYELSIAKQNELKTINTNLENLVNQLRCKKTHQINSIAGQLRLGSHDNAPFKKLEGLGALISELKDATSSITADDQINESKIKDLKSAIDQLIPYKNAVHEIEYIEEERQQLIQLLTSLNSNNNYYTDNYYCDNELRNENVKQVNISLCDQIRILEFKLRRSNEMHRKKLHKIKNLIETLEKSEMLSSPIIQEIKSETSHIA</sequence>
<evidence type="ECO:0000256" key="1">
    <source>
        <dbReference type="SAM" id="Coils"/>
    </source>
</evidence>